<accession>A0A1S6JGN6</accession>
<dbReference type="KEGG" id="spac:B1H29_31940"/>
<protein>
    <submittedName>
        <fullName evidence="1">Uncharacterized protein</fullName>
    </submittedName>
</protein>
<dbReference type="OrthoDB" id="4330569at2"/>
<dbReference type="Proteomes" id="UP000189443">
    <property type="component" value="Chromosome"/>
</dbReference>
<gene>
    <name evidence="1" type="ORF">B1H29_31940</name>
</gene>
<name>A0A1S6JGN6_9ACTN</name>
<keyword evidence="2" id="KW-1185">Reference proteome</keyword>
<dbReference type="EMBL" id="CP019724">
    <property type="protein sequence ID" value="AQS70892.1"/>
    <property type="molecule type" value="Genomic_DNA"/>
</dbReference>
<evidence type="ECO:0000313" key="2">
    <source>
        <dbReference type="Proteomes" id="UP000189443"/>
    </source>
</evidence>
<proteinExistence type="predicted"/>
<organism evidence="1 2">
    <name type="scientific">Streptomyces pactum</name>
    <dbReference type="NCBI Taxonomy" id="68249"/>
    <lineage>
        <taxon>Bacteria</taxon>
        <taxon>Bacillati</taxon>
        <taxon>Actinomycetota</taxon>
        <taxon>Actinomycetes</taxon>
        <taxon>Kitasatosporales</taxon>
        <taxon>Streptomycetaceae</taxon>
        <taxon>Streptomyces</taxon>
    </lineage>
</organism>
<dbReference type="AlphaFoldDB" id="A0A1S6JGN6"/>
<evidence type="ECO:0000313" key="1">
    <source>
        <dbReference type="EMBL" id="AQS70892.1"/>
    </source>
</evidence>
<sequence length="63" mass="6840">MTREERHALLGEEVLAEIRERVAQAPEPTDELVEKLRRIMTRPAGLVPQAAPAGETPPAAQAA</sequence>
<dbReference type="RefSeq" id="WP_055420643.1">
    <property type="nucleotide sequence ID" value="NZ_CP019724.1"/>
</dbReference>
<reference evidence="1 2" key="1">
    <citation type="submission" date="2017-02" db="EMBL/GenBank/DDBJ databases">
        <title>Streptomyces pactum ACT12 Genome sequencing and assembly.</title>
        <authorList>
            <person name="Xue Q."/>
            <person name="Yan X."/>
            <person name="Jia L."/>
            <person name="Yan H."/>
        </authorList>
    </citation>
    <scope>NUCLEOTIDE SEQUENCE [LARGE SCALE GENOMIC DNA]</scope>
    <source>
        <strain evidence="1 2">ACT12</strain>
    </source>
</reference>